<dbReference type="GO" id="GO:0008270">
    <property type="term" value="F:zinc ion binding"/>
    <property type="evidence" value="ECO:0007669"/>
    <property type="project" value="UniProtKB-KW"/>
</dbReference>
<dbReference type="GO" id="GO:0052170">
    <property type="term" value="P:symbiont-mediated suppression of host innate immune response"/>
    <property type="evidence" value="ECO:0007669"/>
    <property type="project" value="UniProtKB-KW"/>
</dbReference>
<keyword evidence="2 16" id="KW-0244">Early protein</keyword>
<keyword evidence="10 16" id="KW-0238">DNA-binding</keyword>
<dbReference type="GO" id="GO:0006351">
    <property type="term" value="P:DNA-templated transcription"/>
    <property type="evidence" value="ECO:0007669"/>
    <property type="project" value="UniProtKB-UniRule"/>
</dbReference>
<comment type="similarity">
    <text evidence="1 16 17">Belongs to the papillomaviridae E6 protein family.</text>
</comment>
<evidence type="ECO:0000256" key="15">
    <source>
        <dbReference type="ARBA" id="ARBA00023323"/>
    </source>
</evidence>
<keyword evidence="9 16" id="KW-0805">Transcription regulation</keyword>
<evidence type="ECO:0000256" key="4">
    <source>
        <dbReference type="ARBA" id="ARBA00022581"/>
    </source>
</evidence>
<dbReference type="GO" id="GO:0030430">
    <property type="term" value="C:host cell cytoplasm"/>
    <property type="evidence" value="ECO:0007669"/>
    <property type="project" value="UniProtKB-SubCell"/>
</dbReference>
<name>O56934_9PAPI</name>
<evidence type="ECO:0000256" key="10">
    <source>
        <dbReference type="ARBA" id="ARBA00023125"/>
    </source>
</evidence>
<evidence type="ECO:0000256" key="6">
    <source>
        <dbReference type="ARBA" id="ARBA00022723"/>
    </source>
</evidence>
<keyword evidence="8 16" id="KW-0862">Zinc</keyword>
<dbReference type="SUPFAM" id="SSF161229">
    <property type="entry name" value="E6 C-terminal domain-like"/>
    <property type="match status" value="2"/>
</dbReference>
<comment type="caution">
    <text evidence="16">Lacks conserved residue(s) required for the propagation of feature annotation.</text>
</comment>
<dbReference type="Pfam" id="PF00518">
    <property type="entry name" value="E6"/>
    <property type="match status" value="1"/>
</dbReference>
<comment type="subcellular location">
    <subcellularLocation>
        <location evidence="16 17">Host cytoplasm</location>
    </subcellularLocation>
    <subcellularLocation>
        <location evidence="16 17">Host nucleus</location>
    </subcellularLocation>
</comment>
<evidence type="ECO:0000256" key="12">
    <source>
        <dbReference type="ARBA" id="ARBA00023163"/>
    </source>
</evidence>
<evidence type="ECO:0000313" key="18">
    <source>
        <dbReference type="EMBL" id="CAA75449.1"/>
    </source>
</evidence>
<accession>O56934</accession>
<feature type="zinc finger region" evidence="16">
    <location>
        <begin position="98"/>
        <end position="134"/>
    </location>
</feature>
<gene>
    <name evidence="16 18" type="primary">E6</name>
</gene>
<evidence type="ECO:0000256" key="5">
    <source>
        <dbReference type="ARBA" id="ARBA00022632"/>
    </source>
</evidence>
<keyword evidence="7 16" id="KW-0863">Zinc-finger</keyword>
<reference evidence="18" key="1">
    <citation type="journal article" date="1998" name="Virology">
        <title>The genomes of three of four novel HPV types, defined by differences of their L1 genes, show high conservation of the E7 gene and the URR.</title>
        <authorList>
            <person name="Delius H."/>
            <person name="Saegling B."/>
            <person name="Bergmann K."/>
            <person name="Shamanin V."/>
            <person name="de Villiers E.M."/>
        </authorList>
    </citation>
    <scope>NUCLEOTIDE SEQUENCE [LARGE SCALE GENOMIC DNA]</scope>
</reference>
<evidence type="ECO:0000256" key="17">
    <source>
        <dbReference type="RuleBase" id="RU363123"/>
    </source>
</evidence>
<keyword evidence="6 16" id="KW-0479">Metal-binding</keyword>
<keyword evidence="5 16" id="KW-1090">Inhibition of host innate immune response by virus</keyword>
<dbReference type="GO" id="GO:0006355">
    <property type="term" value="P:regulation of DNA-templated transcription"/>
    <property type="evidence" value="ECO:0007669"/>
    <property type="project" value="UniProtKB-UniRule"/>
</dbReference>
<feature type="zinc finger region" evidence="16">
    <location>
        <begin position="25"/>
        <end position="61"/>
    </location>
</feature>
<dbReference type="HAMAP" id="MF_04006">
    <property type="entry name" value="HPV_E6"/>
    <property type="match status" value="1"/>
</dbReference>
<organism evidence="18">
    <name type="scientific">human papillomavirus 75</name>
    <dbReference type="NCBI Taxonomy" id="69984"/>
    <lineage>
        <taxon>Viruses</taxon>
        <taxon>Monodnaviria</taxon>
        <taxon>Shotokuvirae</taxon>
        <taxon>Cossaviricota</taxon>
        <taxon>Papovaviricetes</taxon>
        <taxon>Zurhausenvirales</taxon>
        <taxon>Papillomaviridae</taxon>
        <taxon>Firstpapillomavirinae</taxon>
        <taxon>Betapapillomavirus</taxon>
        <taxon>Betapapillomavirus 3</taxon>
    </lineage>
</organism>
<evidence type="ECO:0000256" key="3">
    <source>
        <dbReference type="ARBA" id="ARBA00022562"/>
    </source>
</evidence>
<dbReference type="Gene3D" id="3.30.240.40">
    <property type="entry name" value="E6 early regulatory protein"/>
    <property type="match status" value="2"/>
</dbReference>
<evidence type="ECO:0000256" key="13">
    <source>
        <dbReference type="ARBA" id="ARBA00023200"/>
    </source>
</evidence>
<dbReference type="InterPro" id="IPR001334">
    <property type="entry name" value="E6"/>
</dbReference>
<evidence type="ECO:0000256" key="7">
    <source>
        <dbReference type="ARBA" id="ARBA00022771"/>
    </source>
</evidence>
<evidence type="ECO:0000256" key="16">
    <source>
        <dbReference type="HAMAP-Rule" id="MF_04006"/>
    </source>
</evidence>
<keyword evidence="12 16" id="KW-0804">Transcription</keyword>
<keyword evidence="11 16" id="KW-0010">Activator</keyword>
<evidence type="ECO:0000256" key="8">
    <source>
        <dbReference type="ARBA" id="ARBA00022833"/>
    </source>
</evidence>
<comment type="subunit">
    <text evidence="16">Forms homodimers. Interacts with ubiquitin-protein ligase UBE3A/E6-AP; this interaction stimulates UBE3A ubiquitin activity. Interacts with host BAK1.</text>
</comment>
<keyword evidence="13 16" id="KW-1035">Host cytoplasm</keyword>
<proteinExistence type="inferred from homology"/>
<evidence type="ECO:0000256" key="9">
    <source>
        <dbReference type="ARBA" id="ARBA00023015"/>
    </source>
</evidence>
<protein>
    <recommendedName>
        <fullName evidence="16 17">Protein E6</fullName>
    </recommendedName>
</protein>
<keyword evidence="14 16" id="KW-0899">Viral immunoevasion</keyword>
<dbReference type="GO" id="GO:0052150">
    <property type="term" value="P:symbiont-mediated perturbation of host apoptosis"/>
    <property type="evidence" value="ECO:0007669"/>
    <property type="project" value="UniProtKB-KW"/>
</dbReference>
<keyword evidence="4 16" id="KW-0945">Host-virus interaction</keyword>
<comment type="function">
    <text evidence="16">Plays a major role in the induction and maintenance of cellular transformation. E6 associates with host UBE3A/E6-AP ubiquitin-protein ligase and modulates its activity. Protects host keratinocytes from apoptosis by mediating the degradation of host BAK1. May also inhibit host immune response.</text>
</comment>
<dbReference type="GO" id="GO:0039648">
    <property type="term" value="P:symbiont-mediated perturbation of host ubiquitin-like protein modification"/>
    <property type="evidence" value="ECO:0007669"/>
    <property type="project" value="UniProtKB-UniRule"/>
</dbReference>
<evidence type="ECO:0000256" key="11">
    <source>
        <dbReference type="ARBA" id="ARBA00023159"/>
    </source>
</evidence>
<evidence type="ECO:0000256" key="14">
    <source>
        <dbReference type="ARBA" id="ARBA00023280"/>
    </source>
</evidence>
<sequence>MARPAKVCELSQLLNIPISQILLPCNFCTGFLTTWELLEFDYKDFHLVWKDGFCFGCCSKCAFASAYHEFTQYHQETVVGIEIEGRAAESIHNLIVRCQFCLKRLDIFEKLDNCAQHREFHKVRNRWKGVCRHCRVIE</sequence>
<dbReference type="Proteomes" id="UP000246682">
    <property type="component" value="Segment"/>
</dbReference>
<evidence type="ECO:0000256" key="2">
    <source>
        <dbReference type="ARBA" id="ARBA00022518"/>
    </source>
</evidence>
<dbReference type="InterPro" id="IPR038575">
    <property type="entry name" value="E6_sf"/>
</dbReference>
<dbReference type="GO" id="GO:0042025">
    <property type="term" value="C:host cell nucleus"/>
    <property type="evidence" value="ECO:0007669"/>
    <property type="project" value="UniProtKB-SubCell"/>
</dbReference>
<dbReference type="EMBL" id="Y15173">
    <property type="protein sequence ID" value="CAA75449.1"/>
    <property type="molecule type" value="Genomic_DNA"/>
</dbReference>
<keyword evidence="3 16" id="KW-1048">Host nucleus</keyword>
<dbReference type="GO" id="GO:0003677">
    <property type="term" value="F:DNA binding"/>
    <property type="evidence" value="ECO:0007669"/>
    <property type="project" value="UniProtKB-UniRule"/>
</dbReference>
<evidence type="ECO:0000256" key="1">
    <source>
        <dbReference type="ARBA" id="ARBA00006346"/>
    </source>
</evidence>
<keyword evidence="15 16" id="KW-1119">Modulation of host cell apoptosis by virus</keyword>
<dbReference type="GO" id="GO:0039502">
    <property type="term" value="P:symbiont-mediated suppression of host type I interferon-mediated signaling pathway"/>
    <property type="evidence" value="ECO:0007669"/>
    <property type="project" value="UniProtKB-UniRule"/>
</dbReference>